<evidence type="ECO:0000313" key="8">
    <source>
        <dbReference type="EMBL" id="PCG66566.1"/>
    </source>
</evidence>
<keyword evidence="5" id="KW-0527">Neuropeptide</keyword>
<feature type="signal peptide" evidence="7">
    <location>
        <begin position="1"/>
        <end position="19"/>
    </location>
</feature>
<feature type="chain" id="PRO_5012720413" evidence="7">
    <location>
        <begin position="20"/>
        <end position="247"/>
    </location>
</feature>
<proteinExistence type="inferred from homology"/>
<evidence type="ECO:0000256" key="3">
    <source>
        <dbReference type="ARBA" id="ARBA00022525"/>
    </source>
</evidence>
<evidence type="ECO:0000256" key="7">
    <source>
        <dbReference type="SAM" id="SignalP"/>
    </source>
</evidence>
<protein>
    <submittedName>
        <fullName evidence="8">Uncharacterized protein</fullName>
    </submittedName>
</protein>
<evidence type="ECO:0000256" key="5">
    <source>
        <dbReference type="ARBA" id="ARBA00023320"/>
    </source>
</evidence>
<evidence type="ECO:0000256" key="6">
    <source>
        <dbReference type="SAM" id="MobiDB-lite"/>
    </source>
</evidence>
<accession>A0A2A4J4A9</accession>
<evidence type="ECO:0000256" key="4">
    <source>
        <dbReference type="ARBA" id="ARBA00022815"/>
    </source>
</evidence>
<feature type="compositionally biased region" description="Basic and acidic residues" evidence="6">
    <location>
        <begin position="224"/>
        <end position="241"/>
    </location>
</feature>
<comment type="subcellular location">
    <subcellularLocation>
        <location evidence="1">Secreted</location>
    </subcellularLocation>
</comment>
<reference evidence="8" key="1">
    <citation type="submission" date="2017-09" db="EMBL/GenBank/DDBJ databases">
        <title>Contemporary evolution of a Lepidopteran species, Heliothis virescens, in response to modern agricultural practices.</title>
        <authorList>
            <person name="Fritz M.L."/>
            <person name="Deyonke A.M."/>
            <person name="Papanicolaou A."/>
            <person name="Micinski S."/>
            <person name="Westbrook J."/>
            <person name="Gould F."/>
        </authorList>
    </citation>
    <scope>NUCLEOTIDE SEQUENCE [LARGE SCALE GENOMIC DNA]</scope>
    <source>
        <strain evidence="8">HvINT-</strain>
        <tissue evidence="8">Whole body</tissue>
    </source>
</reference>
<comment type="caution">
    <text evidence="8">The sequence shown here is derived from an EMBL/GenBank/DDBJ whole genome shotgun (WGS) entry which is preliminary data.</text>
</comment>
<dbReference type="GO" id="GO:0007218">
    <property type="term" value="P:neuropeptide signaling pathway"/>
    <property type="evidence" value="ECO:0007669"/>
    <property type="project" value="UniProtKB-KW"/>
</dbReference>
<evidence type="ECO:0000256" key="2">
    <source>
        <dbReference type="ARBA" id="ARBA00007714"/>
    </source>
</evidence>
<dbReference type="GO" id="GO:0005576">
    <property type="term" value="C:extracellular region"/>
    <property type="evidence" value="ECO:0007669"/>
    <property type="project" value="UniProtKB-SubCell"/>
</dbReference>
<dbReference type="InterPro" id="IPR001484">
    <property type="entry name" value="Pyrokinin_CS"/>
</dbReference>
<sequence>MQPSMRIIVSMALLASALASAYHSSAKLRRDGVLNLYPFPRVGRASRNTWQLPLNDLYLEYEPSAEKRQLYAFPRVGRSELALSRADSHEFQPMAVRRTESPGMWFGPRLGRSFKSDDDDSSAKLRRDGVLNLYPFPRVGRASRNTWQLPLNDLYLEYEPSAEKRQLYAFPRVGRSELALSRADSHEFQPMAVRRTESPGMWFGPRLGRSFKSDDDEIIIQNDNVDHSEPEQTEPVHEDRRKRQTLN</sequence>
<feature type="region of interest" description="Disordered" evidence="6">
    <location>
        <begin position="219"/>
        <end position="247"/>
    </location>
</feature>
<gene>
    <name evidence="8" type="ORF">B5V51_7539</name>
</gene>
<name>A0A2A4J4A9_HELVI</name>
<dbReference type="EMBL" id="NWSH01003318">
    <property type="protein sequence ID" value="PCG66566.1"/>
    <property type="molecule type" value="Genomic_DNA"/>
</dbReference>
<keyword evidence="3" id="KW-0964">Secreted</keyword>
<dbReference type="GO" id="GO:0005184">
    <property type="term" value="F:neuropeptide hormone activity"/>
    <property type="evidence" value="ECO:0007669"/>
    <property type="project" value="InterPro"/>
</dbReference>
<dbReference type="AlphaFoldDB" id="A0A2A4J4A9"/>
<evidence type="ECO:0000256" key="1">
    <source>
        <dbReference type="ARBA" id="ARBA00004613"/>
    </source>
</evidence>
<organism evidence="8">
    <name type="scientific">Heliothis virescens</name>
    <name type="common">Tobacco budworm moth</name>
    <dbReference type="NCBI Taxonomy" id="7102"/>
    <lineage>
        <taxon>Eukaryota</taxon>
        <taxon>Metazoa</taxon>
        <taxon>Ecdysozoa</taxon>
        <taxon>Arthropoda</taxon>
        <taxon>Hexapoda</taxon>
        <taxon>Insecta</taxon>
        <taxon>Pterygota</taxon>
        <taxon>Neoptera</taxon>
        <taxon>Endopterygota</taxon>
        <taxon>Lepidoptera</taxon>
        <taxon>Glossata</taxon>
        <taxon>Ditrysia</taxon>
        <taxon>Noctuoidea</taxon>
        <taxon>Noctuidae</taxon>
        <taxon>Heliothinae</taxon>
        <taxon>Heliothis</taxon>
    </lineage>
</organism>
<dbReference type="PROSITE" id="PS00539">
    <property type="entry name" value="PYROKININ"/>
    <property type="match status" value="2"/>
</dbReference>
<keyword evidence="7" id="KW-0732">Signal</keyword>
<comment type="similarity">
    <text evidence="2">Belongs to the pyrokinin family.</text>
</comment>
<keyword evidence="4" id="KW-0027">Amidation</keyword>